<dbReference type="AlphaFoldDB" id="A0A511J1P2"/>
<dbReference type="SUPFAM" id="SSF52833">
    <property type="entry name" value="Thioredoxin-like"/>
    <property type="match status" value="1"/>
</dbReference>
<accession>A0A511J1P2</accession>
<dbReference type="EMBL" id="BJWF01000012">
    <property type="protein sequence ID" value="GEL91927.1"/>
    <property type="molecule type" value="Genomic_DNA"/>
</dbReference>
<protein>
    <submittedName>
        <fullName evidence="1">Uncharacterized protein</fullName>
    </submittedName>
</protein>
<comment type="caution">
    <text evidence="1">The sequence shown here is derived from an EMBL/GenBank/DDBJ whole genome shotgun (WGS) entry which is preliminary data.</text>
</comment>
<evidence type="ECO:0000313" key="2">
    <source>
        <dbReference type="Proteomes" id="UP000321830"/>
    </source>
</evidence>
<dbReference type="CDD" id="cd02947">
    <property type="entry name" value="TRX_family"/>
    <property type="match status" value="1"/>
</dbReference>
<organism evidence="1 2">
    <name type="scientific">Enterococcus villorum</name>
    <dbReference type="NCBI Taxonomy" id="112904"/>
    <lineage>
        <taxon>Bacteria</taxon>
        <taxon>Bacillati</taxon>
        <taxon>Bacillota</taxon>
        <taxon>Bacilli</taxon>
        <taxon>Lactobacillales</taxon>
        <taxon>Enterococcaceae</taxon>
        <taxon>Enterococcus</taxon>
    </lineage>
</organism>
<sequence>MNNTLPEIKTEMLKLKLENSDTFLLYVGRPTCVQCQEFEPTLRNVLKNVGVKANYYRTDVARNKDEKSLEALAEKLNLAVIPSLLIISKGKIVARLDGVYTEKAISEFLENNKNTFEEDA</sequence>
<dbReference type="InterPro" id="IPR036249">
    <property type="entry name" value="Thioredoxin-like_sf"/>
</dbReference>
<reference evidence="1 2" key="1">
    <citation type="submission" date="2019-07" db="EMBL/GenBank/DDBJ databases">
        <title>Whole genome shotgun sequence of Enterococcus villorum NBRC 100699.</title>
        <authorList>
            <person name="Hosoyama A."/>
            <person name="Uohara A."/>
            <person name="Ohji S."/>
            <person name="Ichikawa N."/>
        </authorList>
    </citation>
    <scope>NUCLEOTIDE SEQUENCE [LARGE SCALE GENOMIC DNA]</scope>
    <source>
        <strain evidence="1 2">NBRC 100699</strain>
    </source>
</reference>
<dbReference type="Proteomes" id="UP000321830">
    <property type="component" value="Unassembled WGS sequence"/>
</dbReference>
<gene>
    <name evidence="1" type="ORF">EVI01_12640</name>
</gene>
<dbReference type="Pfam" id="PF20207">
    <property type="entry name" value="DUF6568"/>
    <property type="match status" value="1"/>
</dbReference>
<dbReference type="Gene3D" id="3.40.30.10">
    <property type="entry name" value="Glutaredoxin"/>
    <property type="match status" value="1"/>
</dbReference>
<evidence type="ECO:0000313" key="1">
    <source>
        <dbReference type="EMBL" id="GEL91927.1"/>
    </source>
</evidence>
<proteinExistence type="predicted"/>
<dbReference type="InterPro" id="IPR046698">
    <property type="entry name" value="PedC-like"/>
</dbReference>
<name>A0A511J1P2_9ENTE</name>